<dbReference type="InterPro" id="IPR043129">
    <property type="entry name" value="ATPase_NBD"/>
</dbReference>
<evidence type="ECO:0000313" key="2">
    <source>
        <dbReference type="EMBL" id="OGY35044.1"/>
    </source>
</evidence>
<dbReference type="Gene3D" id="3.30.420.40">
    <property type="match status" value="1"/>
</dbReference>
<evidence type="ECO:0000259" key="1">
    <source>
        <dbReference type="Pfam" id="PF00814"/>
    </source>
</evidence>
<dbReference type="Pfam" id="PF00814">
    <property type="entry name" value="TsaD"/>
    <property type="match status" value="1"/>
</dbReference>
<proteinExistence type="predicted"/>
<organism evidence="2 3">
    <name type="scientific">Candidatus Andersenbacteria bacterium RIFCSPHIGHO2_12_FULL_45_11</name>
    <dbReference type="NCBI Taxonomy" id="1797281"/>
    <lineage>
        <taxon>Bacteria</taxon>
        <taxon>Candidatus Anderseniibacteriota</taxon>
    </lineage>
</organism>
<dbReference type="AlphaFoldDB" id="A0A1G1X4Y9"/>
<dbReference type="SUPFAM" id="SSF53067">
    <property type="entry name" value="Actin-like ATPase domain"/>
    <property type="match status" value="1"/>
</dbReference>
<accession>A0A1G1X4Y9</accession>
<feature type="domain" description="Gcp-like" evidence="1">
    <location>
        <begin position="41"/>
        <end position="95"/>
    </location>
</feature>
<comment type="caution">
    <text evidence="2">The sequence shown here is derived from an EMBL/GenBank/DDBJ whole genome shotgun (WGS) entry which is preliminary data.</text>
</comment>
<reference evidence="2 3" key="1">
    <citation type="journal article" date="2016" name="Nat. Commun.">
        <title>Thousands of microbial genomes shed light on interconnected biogeochemical processes in an aquifer system.</title>
        <authorList>
            <person name="Anantharaman K."/>
            <person name="Brown C.T."/>
            <person name="Hug L.A."/>
            <person name="Sharon I."/>
            <person name="Castelle C.J."/>
            <person name="Probst A.J."/>
            <person name="Thomas B.C."/>
            <person name="Singh A."/>
            <person name="Wilkins M.J."/>
            <person name="Karaoz U."/>
            <person name="Brodie E.L."/>
            <person name="Williams K.H."/>
            <person name="Hubbard S.S."/>
            <person name="Banfield J.F."/>
        </authorList>
    </citation>
    <scope>NUCLEOTIDE SEQUENCE [LARGE SCALE GENOMIC DNA]</scope>
</reference>
<dbReference type="EMBL" id="MHHR01000005">
    <property type="protein sequence ID" value="OGY35044.1"/>
    <property type="molecule type" value="Genomic_DNA"/>
</dbReference>
<protein>
    <recommendedName>
        <fullName evidence="1">Gcp-like domain-containing protein</fullName>
    </recommendedName>
</protein>
<sequence length="124" mass="13298">MKSHILIIDTAHPTARIILVDDEKTLAVREWPNTPKVGTDLLIYIEEVLQEAGVEKSSLARIGVHAGPGSYGLVRTGIVTGTVLAQAVGAELVSLQGETVDELVENACKIKATPSVVPRYKEVK</sequence>
<name>A0A1G1X4Y9_9BACT</name>
<dbReference type="Proteomes" id="UP000177528">
    <property type="component" value="Unassembled WGS sequence"/>
</dbReference>
<dbReference type="InterPro" id="IPR000905">
    <property type="entry name" value="Gcp-like_dom"/>
</dbReference>
<gene>
    <name evidence="2" type="ORF">A3D99_00695</name>
</gene>
<evidence type="ECO:0000313" key="3">
    <source>
        <dbReference type="Proteomes" id="UP000177528"/>
    </source>
</evidence>